<evidence type="ECO:0000313" key="2">
    <source>
        <dbReference type="Proteomes" id="UP000251647"/>
    </source>
</evidence>
<dbReference type="SUPFAM" id="SSF47413">
    <property type="entry name" value="lambda repressor-like DNA-binding domains"/>
    <property type="match status" value="1"/>
</dbReference>
<dbReference type="RefSeq" id="WP_036763843.1">
    <property type="nucleotide sequence ID" value="NZ_PYOG01000022.1"/>
</dbReference>
<accession>A0A2T3QH35</accession>
<proteinExistence type="predicted"/>
<evidence type="ECO:0000313" key="1">
    <source>
        <dbReference type="EMBL" id="SPY28255.1"/>
    </source>
</evidence>
<dbReference type="AlphaFoldDB" id="A0A2T3QH35"/>
<dbReference type="Proteomes" id="UP000251647">
    <property type="component" value="Unassembled WGS sequence"/>
</dbReference>
<dbReference type="GO" id="GO:0003677">
    <property type="term" value="F:DNA binding"/>
    <property type="evidence" value="ECO:0007669"/>
    <property type="project" value="InterPro"/>
</dbReference>
<protein>
    <submittedName>
        <fullName evidence="1">Uncharacterized protein</fullName>
    </submittedName>
</protein>
<name>A0A2T3QH35_PHODM</name>
<dbReference type="EMBL" id="UATL01000001">
    <property type="protein sequence ID" value="SPY28255.1"/>
    <property type="molecule type" value="Genomic_DNA"/>
</dbReference>
<dbReference type="InterPro" id="IPR010982">
    <property type="entry name" value="Lambda_DNA-bd_dom_sf"/>
</dbReference>
<dbReference type="Gene3D" id="1.10.10.60">
    <property type="entry name" value="Homeodomain-like"/>
    <property type="match status" value="1"/>
</dbReference>
<gene>
    <name evidence="1" type="ORF">NCTC11647_01344</name>
</gene>
<reference evidence="1 2" key="1">
    <citation type="submission" date="2018-06" db="EMBL/GenBank/DDBJ databases">
        <authorList>
            <consortium name="Pathogen Informatics"/>
            <person name="Doyle S."/>
        </authorList>
    </citation>
    <scope>NUCLEOTIDE SEQUENCE [LARGE SCALE GENOMIC DNA]</scope>
    <source>
        <strain evidence="1 2">NCTC11647</strain>
    </source>
</reference>
<organism evidence="1 2">
    <name type="scientific">Photobacterium damselae</name>
    <dbReference type="NCBI Taxonomy" id="38293"/>
    <lineage>
        <taxon>Bacteria</taxon>
        <taxon>Pseudomonadati</taxon>
        <taxon>Pseudomonadota</taxon>
        <taxon>Gammaproteobacteria</taxon>
        <taxon>Vibrionales</taxon>
        <taxon>Vibrionaceae</taxon>
        <taxon>Photobacterium</taxon>
    </lineage>
</organism>
<sequence>MWWLGAPLIASAVKSVTDNHKESTDISERYQMLDKDSKGQLILALYESGVSQKRIANSLGISPSAISQRLKNNMSQPVNNTYCVEKLYELHHIGISNQAIAKILTTSDLVISSEDIESFFKVINASKLNLT</sequence>